<feature type="compositionally biased region" description="Basic and acidic residues" evidence="1">
    <location>
        <begin position="1"/>
        <end position="10"/>
    </location>
</feature>
<organism evidence="2 3">
    <name type="scientific">Tanacetum coccineum</name>
    <dbReference type="NCBI Taxonomy" id="301880"/>
    <lineage>
        <taxon>Eukaryota</taxon>
        <taxon>Viridiplantae</taxon>
        <taxon>Streptophyta</taxon>
        <taxon>Embryophyta</taxon>
        <taxon>Tracheophyta</taxon>
        <taxon>Spermatophyta</taxon>
        <taxon>Magnoliopsida</taxon>
        <taxon>eudicotyledons</taxon>
        <taxon>Gunneridae</taxon>
        <taxon>Pentapetalae</taxon>
        <taxon>asterids</taxon>
        <taxon>campanulids</taxon>
        <taxon>Asterales</taxon>
        <taxon>Asteraceae</taxon>
        <taxon>Asteroideae</taxon>
        <taxon>Anthemideae</taxon>
        <taxon>Anthemidinae</taxon>
        <taxon>Tanacetum</taxon>
    </lineage>
</organism>
<evidence type="ECO:0000313" key="3">
    <source>
        <dbReference type="Proteomes" id="UP001151760"/>
    </source>
</evidence>
<name>A0ABQ4XS43_9ASTR</name>
<feature type="region of interest" description="Disordered" evidence="1">
    <location>
        <begin position="115"/>
        <end position="139"/>
    </location>
</feature>
<dbReference type="EMBL" id="BQNB010009732">
    <property type="protein sequence ID" value="GJS67632.1"/>
    <property type="molecule type" value="Genomic_DNA"/>
</dbReference>
<keyword evidence="3" id="KW-1185">Reference proteome</keyword>
<dbReference type="Proteomes" id="UP001151760">
    <property type="component" value="Unassembled WGS sequence"/>
</dbReference>
<proteinExistence type="predicted"/>
<reference evidence="2" key="1">
    <citation type="journal article" date="2022" name="Int. J. Mol. Sci.">
        <title>Draft Genome of Tanacetum Coccineum: Genomic Comparison of Closely Related Tanacetum-Family Plants.</title>
        <authorList>
            <person name="Yamashiro T."/>
            <person name="Shiraishi A."/>
            <person name="Nakayama K."/>
            <person name="Satake H."/>
        </authorList>
    </citation>
    <scope>NUCLEOTIDE SEQUENCE</scope>
</reference>
<sequence>MERKMDEWEKSQNMSLEKTDRTNPPPPPQAHAEHVNAVFTGSRKSNYAPKILKDPPPPIIDNNETKKDKPIKTSKKGYHVVKTKEYPFPNQTEKRTERLAHTANPLALVAQQQPVYHPPNHPTQNTQYSSTRTQQSTRNRGKAIVTSSALLYDPEPATVTEDEGKCQMKRRLTNSMAFNFPAPQELGKDKQRAIMLMGLGKCRMTRIEPDGLDQELDLRASLIQKLKCENEDKQNRNKKDKELDKVIALETKSSFGNVLFTKPWSISQTMNMLNRNCKQPSFSKPEFLKKASQSANPRYALQKHAINLEIALQQCQEQIKKDKAFKENQSKGFLKEREQYFKIQDLKVQLQDKGIAISELKKLIEKMKGKSVETKFEKSSVIRQPNAFKSQRQSILGKPAIFSDSLAKKDFSKSKSVTTQNVSHDFSKPVTAQILPQNVLPIFKNTNVIAPGIVSRPQLKSNQLEDRVMSNNSQGKKQEVEDHRRNFKFSNNKTSVTACNDSLNAKTSNVNFVCVTCGKCVLNDNHDLCVLHYINGVNSRTRQPMVVPISTREPKHNVNQSVATSSKKTVATDSTVKKSRNITRKLYEQVSKTCSWWYPKYTPPGYNWKPKSQKGNVNPNVSMPLGNASRTANILEHKTPRCSTVSNTPLSSNSFAARRDHSIHRRLWVLKAHDRKSQTSN</sequence>
<evidence type="ECO:0000313" key="2">
    <source>
        <dbReference type="EMBL" id="GJS67632.1"/>
    </source>
</evidence>
<accession>A0ABQ4XS43</accession>
<feature type="compositionally biased region" description="Low complexity" evidence="1">
    <location>
        <begin position="123"/>
        <end position="138"/>
    </location>
</feature>
<evidence type="ECO:0000256" key="1">
    <source>
        <dbReference type="SAM" id="MobiDB-lite"/>
    </source>
</evidence>
<comment type="caution">
    <text evidence="2">The sequence shown here is derived from an EMBL/GenBank/DDBJ whole genome shotgun (WGS) entry which is preliminary data.</text>
</comment>
<reference evidence="2" key="2">
    <citation type="submission" date="2022-01" db="EMBL/GenBank/DDBJ databases">
        <authorList>
            <person name="Yamashiro T."/>
            <person name="Shiraishi A."/>
            <person name="Satake H."/>
            <person name="Nakayama K."/>
        </authorList>
    </citation>
    <scope>NUCLEOTIDE SEQUENCE</scope>
</reference>
<gene>
    <name evidence="2" type="ORF">Tco_0682196</name>
</gene>
<feature type="region of interest" description="Disordered" evidence="1">
    <location>
        <begin position="1"/>
        <end position="74"/>
    </location>
</feature>
<protein>
    <submittedName>
        <fullName evidence="2">Uncharacterized protein</fullName>
    </submittedName>
</protein>